<evidence type="ECO:0000313" key="2">
    <source>
        <dbReference type="Proteomes" id="UP000070700"/>
    </source>
</evidence>
<dbReference type="EMBL" id="KQ947418">
    <property type="protein sequence ID" value="KUJ15116.1"/>
    <property type="molecule type" value="Genomic_DNA"/>
</dbReference>
<dbReference type="InParanoid" id="A0A194X4M3"/>
<dbReference type="Proteomes" id="UP000070700">
    <property type="component" value="Unassembled WGS sequence"/>
</dbReference>
<reference evidence="1 2" key="1">
    <citation type="submission" date="2015-10" db="EMBL/GenBank/DDBJ databases">
        <title>Full genome of DAOMC 229536 Phialocephala scopiformis, a fungal endophyte of spruce producing the potent anti-insectan compound rugulosin.</title>
        <authorList>
            <consortium name="DOE Joint Genome Institute"/>
            <person name="Walker A.K."/>
            <person name="Frasz S.L."/>
            <person name="Seifert K.A."/>
            <person name="Miller J.D."/>
            <person name="Mondo S.J."/>
            <person name="Labutti K."/>
            <person name="Lipzen A."/>
            <person name="Dockter R."/>
            <person name="Kennedy M."/>
            <person name="Grigoriev I.V."/>
            <person name="Spatafora J.W."/>
        </authorList>
    </citation>
    <scope>NUCLEOTIDE SEQUENCE [LARGE SCALE GENOMIC DNA]</scope>
    <source>
        <strain evidence="1 2">CBS 120377</strain>
    </source>
</reference>
<sequence length="167" mass="18737">MRMAKDCQPSPITLCQVPEHLLFQQTLWSFPTTLPLFTLLGLGQILLEAITSGLEVSTRQMRHGSWLVISLMELVQTRIGFFLARGTMSGVSLHLMGTRSLHKHQQCSPHLQPAQSLKGVLDPLALLPHLGVLLEPVPRFLLKAEAHFLLPGFQLKLPHLRRSQRMA</sequence>
<gene>
    <name evidence="1" type="ORF">LY89DRAFT_103619</name>
</gene>
<dbReference type="GeneID" id="28814752"/>
<dbReference type="AlphaFoldDB" id="A0A194X4M3"/>
<name>A0A194X4M3_MOLSC</name>
<keyword evidence="2" id="KW-1185">Reference proteome</keyword>
<evidence type="ECO:0000313" key="1">
    <source>
        <dbReference type="EMBL" id="KUJ15116.1"/>
    </source>
</evidence>
<dbReference type="KEGG" id="psco:LY89DRAFT_103619"/>
<dbReference type="RefSeq" id="XP_018069471.1">
    <property type="nucleotide sequence ID" value="XM_018205026.1"/>
</dbReference>
<protein>
    <submittedName>
        <fullName evidence="1">Uncharacterized protein</fullName>
    </submittedName>
</protein>
<organism evidence="1 2">
    <name type="scientific">Mollisia scopiformis</name>
    <name type="common">Conifer needle endophyte fungus</name>
    <name type="synonym">Phialocephala scopiformis</name>
    <dbReference type="NCBI Taxonomy" id="149040"/>
    <lineage>
        <taxon>Eukaryota</taxon>
        <taxon>Fungi</taxon>
        <taxon>Dikarya</taxon>
        <taxon>Ascomycota</taxon>
        <taxon>Pezizomycotina</taxon>
        <taxon>Leotiomycetes</taxon>
        <taxon>Helotiales</taxon>
        <taxon>Mollisiaceae</taxon>
        <taxon>Mollisia</taxon>
    </lineage>
</organism>
<proteinExistence type="predicted"/>
<accession>A0A194X4M3</accession>